<dbReference type="SUPFAM" id="SSF52540">
    <property type="entry name" value="P-loop containing nucleoside triphosphate hydrolases"/>
    <property type="match status" value="1"/>
</dbReference>
<keyword evidence="1" id="KW-0547">Nucleotide-binding</keyword>
<keyword evidence="6" id="KW-0378">Hydrolase</keyword>
<keyword evidence="2" id="KW-0342">GTP-binding</keyword>
<sequence length="828" mass="92428">MESTKEDPARGTPDRPTYSLPSDQDSRRPASSSSVENVLASSSIRVPTTERLSTTANTVDTKQAGSTSAERQTQNTDQGQQPKSPSSSSNESKVSLTEDIQLLGEDPFSSEQSKALFDAIDELRICGAGQDLDLPQLVIVGQQSAGKSSLLQSLTDIPFTVGGGLCTRFATRIISRRTEPGTSPMIHVSIEAGDIDPFGYQENKERTGNFTRALPSMTSKVFEETVKQASSYMGILPGSGPNKKNFSSQVLKIELSGPSRSHFGILDVPGVFNAPIDGITAQEMAGVTKMVTSYMKKSQNIIICVAPANGDLSNQAILNLIKSEHIENSRVVGVFTKIDKLEEHEARGIVYTVRENKGIALQNGWFVVQNRGPNPTSRLEREQAEKTTLNKPPWIDIPEQQRGTAKLKVFLANILCTRIREAFPEMHRTIAKSLAKEKEYLASLGDDRSDPAQRREYLLILVGRYQELARCALKSPEELAFDEMKLRGMAHHAAESFAEEMRLNGNSFEFLEIADGTSGVDATPIFSRTSLTAPNSDKKADLYKEIRIQIRTNQGLELPGMSNPAVLKPLFRKQTSKWQKLGQDHLESIVKMSENVAMKILAEVCKHLKAPAITRNDLEDVISSFKVHAEKQAIERLRTFCQDITTFPLQTSNTLFLEKVTKAQHARFRGALERYRKTNPADNFLLKLMASPEPGILKTIPQVFGSWAIVDLNNINDLFDQMHPRGVQNTEDEIHDLLKAYYEIALEDFLSHIQHRIVEPFFQDKHGPILGLSPNYIYNLSEERIEMLGGEEKSVIDLRKDTIDKIKRLEDAMRIADQTWRRTKELEA</sequence>
<dbReference type="PANTHER" id="PTHR11566">
    <property type="entry name" value="DYNAMIN"/>
    <property type="match status" value="1"/>
</dbReference>
<feature type="compositionally biased region" description="Basic and acidic residues" evidence="3">
    <location>
        <begin position="1"/>
        <end position="13"/>
    </location>
</feature>
<dbReference type="Gene3D" id="1.20.120.1240">
    <property type="entry name" value="Dynamin, middle domain"/>
    <property type="match status" value="1"/>
</dbReference>
<feature type="domain" description="GED" evidence="4">
    <location>
        <begin position="731"/>
        <end position="824"/>
    </location>
</feature>
<dbReference type="Proteomes" id="UP000235371">
    <property type="component" value="Unassembled WGS sequence"/>
</dbReference>
<dbReference type="RefSeq" id="XP_024743714.1">
    <property type="nucleotide sequence ID" value="XM_024886325.1"/>
</dbReference>
<dbReference type="GO" id="GO:0005739">
    <property type="term" value="C:mitochondrion"/>
    <property type="evidence" value="ECO:0007669"/>
    <property type="project" value="TreeGrafter"/>
</dbReference>
<dbReference type="InterPro" id="IPR030381">
    <property type="entry name" value="G_DYNAMIN_dom"/>
</dbReference>
<organism evidence="6 7">
    <name type="scientific">Hyaloscypha bicolor E</name>
    <dbReference type="NCBI Taxonomy" id="1095630"/>
    <lineage>
        <taxon>Eukaryota</taxon>
        <taxon>Fungi</taxon>
        <taxon>Dikarya</taxon>
        <taxon>Ascomycota</taxon>
        <taxon>Pezizomycotina</taxon>
        <taxon>Leotiomycetes</taxon>
        <taxon>Helotiales</taxon>
        <taxon>Hyaloscyphaceae</taxon>
        <taxon>Hyaloscypha</taxon>
        <taxon>Hyaloscypha bicolor</taxon>
    </lineage>
</organism>
<feature type="region of interest" description="Disordered" evidence="3">
    <location>
        <begin position="1"/>
        <end position="95"/>
    </location>
</feature>
<dbReference type="InParanoid" id="A0A2J6TUW8"/>
<dbReference type="InterPro" id="IPR020850">
    <property type="entry name" value="GED_dom"/>
</dbReference>
<dbReference type="PROSITE" id="PS51388">
    <property type="entry name" value="GED"/>
    <property type="match status" value="1"/>
</dbReference>
<dbReference type="OrthoDB" id="415706at2759"/>
<dbReference type="PANTHER" id="PTHR11566:SF21">
    <property type="entry name" value="DYNAMIN RELATED PROTEIN 1, ISOFORM A"/>
    <property type="match status" value="1"/>
</dbReference>
<dbReference type="Pfam" id="PF01031">
    <property type="entry name" value="Dynamin_M"/>
    <property type="match status" value="1"/>
</dbReference>
<dbReference type="InterPro" id="IPR027417">
    <property type="entry name" value="P-loop_NTPase"/>
</dbReference>
<dbReference type="GO" id="GO:0003924">
    <property type="term" value="F:GTPase activity"/>
    <property type="evidence" value="ECO:0007669"/>
    <property type="project" value="InterPro"/>
</dbReference>
<dbReference type="SMART" id="SM00053">
    <property type="entry name" value="DYNc"/>
    <property type="match status" value="1"/>
</dbReference>
<dbReference type="GO" id="GO:0048312">
    <property type="term" value="P:intracellular distribution of mitochondria"/>
    <property type="evidence" value="ECO:0007669"/>
    <property type="project" value="TreeGrafter"/>
</dbReference>
<accession>A0A2J6TUW8</accession>
<dbReference type="GO" id="GO:0016559">
    <property type="term" value="P:peroxisome fission"/>
    <property type="evidence" value="ECO:0007669"/>
    <property type="project" value="TreeGrafter"/>
</dbReference>
<dbReference type="AlphaFoldDB" id="A0A2J6TUW8"/>
<dbReference type="InterPro" id="IPR000375">
    <property type="entry name" value="Dynamin_stalk"/>
</dbReference>
<dbReference type="GO" id="GO:0008017">
    <property type="term" value="F:microtubule binding"/>
    <property type="evidence" value="ECO:0007669"/>
    <property type="project" value="TreeGrafter"/>
</dbReference>
<evidence type="ECO:0000256" key="2">
    <source>
        <dbReference type="ARBA" id="ARBA00023134"/>
    </source>
</evidence>
<feature type="compositionally biased region" description="Polar residues" evidence="3">
    <location>
        <begin position="44"/>
        <end position="83"/>
    </location>
</feature>
<dbReference type="InterPro" id="IPR045063">
    <property type="entry name" value="Dynamin_N"/>
</dbReference>
<protein>
    <submittedName>
        <fullName evidence="6">P-loop containing nucleoside triphosphate hydrolase protein</fullName>
    </submittedName>
</protein>
<dbReference type="InterPro" id="IPR001401">
    <property type="entry name" value="Dynamin_GTPase"/>
</dbReference>
<feature type="compositionally biased region" description="Low complexity" evidence="3">
    <location>
        <begin position="84"/>
        <end position="95"/>
    </location>
</feature>
<dbReference type="GO" id="GO:0005874">
    <property type="term" value="C:microtubule"/>
    <property type="evidence" value="ECO:0007669"/>
    <property type="project" value="TreeGrafter"/>
</dbReference>
<evidence type="ECO:0000313" key="6">
    <source>
        <dbReference type="EMBL" id="PMD66810.1"/>
    </source>
</evidence>
<dbReference type="GO" id="GO:0005525">
    <property type="term" value="F:GTP binding"/>
    <property type="evidence" value="ECO:0007669"/>
    <property type="project" value="InterPro"/>
</dbReference>
<evidence type="ECO:0000313" key="7">
    <source>
        <dbReference type="Proteomes" id="UP000235371"/>
    </source>
</evidence>
<evidence type="ECO:0000259" key="4">
    <source>
        <dbReference type="PROSITE" id="PS51388"/>
    </source>
</evidence>
<name>A0A2J6TUW8_9HELO</name>
<keyword evidence="7" id="KW-1185">Reference proteome</keyword>
<dbReference type="Gene3D" id="3.40.50.300">
    <property type="entry name" value="P-loop containing nucleotide triphosphate hydrolases"/>
    <property type="match status" value="1"/>
</dbReference>
<reference evidence="6 7" key="1">
    <citation type="submission" date="2016-04" db="EMBL/GenBank/DDBJ databases">
        <title>A degradative enzymes factory behind the ericoid mycorrhizal symbiosis.</title>
        <authorList>
            <consortium name="DOE Joint Genome Institute"/>
            <person name="Martino E."/>
            <person name="Morin E."/>
            <person name="Grelet G."/>
            <person name="Kuo A."/>
            <person name="Kohler A."/>
            <person name="Daghino S."/>
            <person name="Barry K."/>
            <person name="Choi C."/>
            <person name="Cichocki N."/>
            <person name="Clum A."/>
            <person name="Copeland A."/>
            <person name="Hainaut M."/>
            <person name="Haridas S."/>
            <person name="Labutti K."/>
            <person name="Lindquist E."/>
            <person name="Lipzen A."/>
            <person name="Khouja H.-R."/>
            <person name="Murat C."/>
            <person name="Ohm R."/>
            <person name="Olson A."/>
            <person name="Spatafora J."/>
            <person name="Veneault-Fourrey C."/>
            <person name="Henrissat B."/>
            <person name="Grigoriev I."/>
            <person name="Martin F."/>
            <person name="Perotto S."/>
        </authorList>
    </citation>
    <scope>NUCLEOTIDE SEQUENCE [LARGE SCALE GENOMIC DNA]</scope>
    <source>
        <strain evidence="6 7">E</strain>
    </source>
</reference>
<evidence type="ECO:0000256" key="1">
    <source>
        <dbReference type="ARBA" id="ARBA00022741"/>
    </source>
</evidence>
<dbReference type="CDD" id="cd08771">
    <property type="entry name" value="DLP_1"/>
    <property type="match status" value="1"/>
</dbReference>
<dbReference type="Pfam" id="PF00350">
    <property type="entry name" value="Dynamin_N"/>
    <property type="match status" value="1"/>
</dbReference>
<gene>
    <name evidence="6" type="ORF">K444DRAFT_659030</name>
</gene>
<dbReference type="GeneID" id="36594402"/>
<dbReference type="EMBL" id="KZ613743">
    <property type="protein sequence ID" value="PMD66810.1"/>
    <property type="molecule type" value="Genomic_DNA"/>
</dbReference>
<dbReference type="GO" id="GO:0006897">
    <property type="term" value="P:endocytosis"/>
    <property type="evidence" value="ECO:0007669"/>
    <property type="project" value="TreeGrafter"/>
</dbReference>
<feature type="compositionally biased region" description="Low complexity" evidence="3">
    <location>
        <begin position="30"/>
        <end position="43"/>
    </location>
</feature>
<dbReference type="GO" id="GO:0000266">
    <property type="term" value="P:mitochondrial fission"/>
    <property type="evidence" value="ECO:0007669"/>
    <property type="project" value="TreeGrafter"/>
</dbReference>
<feature type="domain" description="Dynamin-type G" evidence="5">
    <location>
        <begin position="131"/>
        <end position="424"/>
    </location>
</feature>
<dbReference type="STRING" id="1095630.A0A2J6TUW8"/>
<evidence type="ECO:0000256" key="3">
    <source>
        <dbReference type="SAM" id="MobiDB-lite"/>
    </source>
</evidence>
<dbReference type="GO" id="GO:0016020">
    <property type="term" value="C:membrane"/>
    <property type="evidence" value="ECO:0007669"/>
    <property type="project" value="TreeGrafter"/>
</dbReference>
<dbReference type="InterPro" id="IPR022812">
    <property type="entry name" value="Dynamin"/>
</dbReference>
<evidence type="ECO:0000259" key="5">
    <source>
        <dbReference type="PROSITE" id="PS51718"/>
    </source>
</evidence>
<dbReference type="PRINTS" id="PR00195">
    <property type="entry name" value="DYNAMIN"/>
</dbReference>
<dbReference type="PROSITE" id="PS51718">
    <property type="entry name" value="G_DYNAMIN_2"/>
    <property type="match status" value="1"/>
</dbReference>
<proteinExistence type="predicted"/>